<dbReference type="EMBL" id="GEDC01001484">
    <property type="protein sequence ID" value="JAS35814.1"/>
    <property type="molecule type" value="Transcribed_RNA"/>
</dbReference>
<feature type="compositionally biased region" description="Basic and acidic residues" evidence="2">
    <location>
        <begin position="412"/>
        <end position="425"/>
    </location>
</feature>
<dbReference type="GO" id="GO:0036126">
    <property type="term" value="C:sperm flagellum"/>
    <property type="evidence" value="ECO:0007669"/>
    <property type="project" value="TreeGrafter"/>
</dbReference>
<dbReference type="GO" id="GO:0036064">
    <property type="term" value="C:ciliary basal body"/>
    <property type="evidence" value="ECO:0007669"/>
    <property type="project" value="TreeGrafter"/>
</dbReference>
<feature type="region of interest" description="Disordered" evidence="2">
    <location>
        <begin position="234"/>
        <end position="554"/>
    </location>
</feature>
<feature type="compositionally biased region" description="Polar residues" evidence="2">
    <location>
        <begin position="426"/>
        <end position="463"/>
    </location>
</feature>
<feature type="compositionally biased region" description="Polar residues" evidence="2">
    <location>
        <begin position="301"/>
        <end position="312"/>
    </location>
</feature>
<dbReference type="GO" id="GO:0008017">
    <property type="term" value="F:microtubule binding"/>
    <property type="evidence" value="ECO:0007669"/>
    <property type="project" value="InterPro"/>
</dbReference>
<organism evidence="3">
    <name type="scientific">Clastoptera arizonana</name>
    <name type="common">Arizona spittle bug</name>
    <dbReference type="NCBI Taxonomy" id="38151"/>
    <lineage>
        <taxon>Eukaryota</taxon>
        <taxon>Metazoa</taxon>
        <taxon>Ecdysozoa</taxon>
        <taxon>Arthropoda</taxon>
        <taxon>Hexapoda</taxon>
        <taxon>Insecta</taxon>
        <taxon>Pterygota</taxon>
        <taxon>Neoptera</taxon>
        <taxon>Paraneoptera</taxon>
        <taxon>Hemiptera</taxon>
        <taxon>Auchenorrhyncha</taxon>
        <taxon>Cercopoidea</taxon>
        <taxon>Clastopteridae</taxon>
        <taxon>Clastoptera</taxon>
    </lineage>
</organism>
<feature type="compositionally biased region" description="Polar residues" evidence="2">
    <location>
        <begin position="359"/>
        <end position="374"/>
    </location>
</feature>
<dbReference type="GO" id="GO:0005879">
    <property type="term" value="C:axonemal microtubule"/>
    <property type="evidence" value="ECO:0007669"/>
    <property type="project" value="TreeGrafter"/>
</dbReference>
<proteinExistence type="inferred from homology"/>
<sequence length="709" mass="79830">AIVKHPDNLRSEGDFERPSKEKIGPGERRTPIRHPDNLKTEGDFEKRHPSQVGPGERAAIVKHPDNLRSEGDFERPSKEKIGPGERRTPIRHPDNLKPEGEFERKRPSEFGPAEKRTPIRHPDNLYQEGEFERPEKPVNGHGERQSPIIHPDNLKLEGRFQGTPKSKEDFRPGKGDRVIVQRPRDNLQIGEGEFRGTSSQKSEFTVVKGERVAVKKYQDSLQVGGGKTEYRTTSNETFVVQNKDKKPSGINRRRHVESQITLGDDKSTMSMYNRKSYSTEHDLTSRHQETTSNINSSTITKQKTSTEYGSEAQSKHIEQKQQQQQQQQQQYQIKSEKQSYIDGSSKTSVDSSKHHETRQSSQYLDSKRVSSNVQKSEREFSDNQQLSRHQVDQTISNQYAVSKSSSIKNIKHISEIDSREYDHSYQQKIIKSGSSGNIQTDYTQQNQQHGAQYKQSGSIQNLFRSQQSSTTSESQRRQSQGRSSNDSYVAIGSSTDSERRQSHGRTSNDSYLAIGDSTRSTSEHNQLQGGHHRKNIITSSSTDVSNSVLHRKSVQSSTEALHTISSTAAEQRKSLSNLGGHYVSSMSHQDGRKSLSSIHRQGVEGHPAGIIRRSDNLSVGGGRFYGQSEAKAYGNFTTTERTTKIKSSNTSNFSLGGESSQTISTSYKKEFTPRVTGPCPAAMIESKQAPFKHTRDTQKHKFYLPKVSN</sequence>
<comment type="similarity">
    <text evidence="1">Belongs to the FAM154 family.</text>
</comment>
<feature type="compositionally biased region" description="Basic and acidic residues" evidence="2">
    <location>
        <begin position="62"/>
        <end position="123"/>
    </location>
</feature>
<gene>
    <name evidence="3" type="ORF">g.20643</name>
</gene>
<feature type="compositionally biased region" description="Polar residues" evidence="2">
    <location>
        <begin position="341"/>
        <end position="350"/>
    </location>
</feature>
<feature type="region of interest" description="Disordered" evidence="2">
    <location>
        <begin position="1"/>
        <end position="203"/>
    </location>
</feature>
<dbReference type="GO" id="GO:0005814">
    <property type="term" value="C:centriole"/>
    <property type="evidence" value="ECO:0007669"/>
    <property type="project" value="TreeGrafter"/>
</dbReference>
<dbReference type="InterPro" id="IPR033336">
    <property type="entry name" value="SAXO1/2"/>
</dbReference>
<feature type="compositionally biased region" description="Basic and acidic residues" evidence="2">
    <location>
        <begin position="277"/>
        <end position="289"/>
    </location>
</feature>
<evidence type="ECO:0000313" key="3">
    <source>
        <dbReference type="EMBL" id="JAS35814.1"/>
    </source>
</evidence>
<dbReference type="PANTHER" id="PTHR31516:SF16">
    <property type="entry name" value="TITIN"/>
    <property type="match status" value="1"/>
</dbReference>
<feature type="compositionally biased region" description="Low complexity" evidence="2">
    <location>
        <begin position="290"/>
        <end position="300"/>
    </location>
</feature>
<dbReference type="PANTHER" id="PTHR31516">
    <property type="entry name" value="STABILIZER OF AXONEMAL MICROTUBULES 2"/>
    <property type="match status" value="1"/>
</dbReference>
<feature type="region of interest" description="Disordered" evidence="2">
    <location>
        <begin position="688"/>
        <end position="709"/>
    </location>
</feature>
<dbReference type="AlphaFoldDB" id="A0A1B6ED74"/>
<evidence type="ECO:0000256" key="2">
    <source>
        <dbReference type="SAM" id="MobiDB-lite"/>
    </source>
</evidence>
<feature type="compositionally biased region" description="Basic and acidic residues" evidence="2">
    <location>
        <begin position="130"/>
        <end position="144"/>
    </location>
</feature>
<feature type="compositionally biased region" description="Low complexity" evidence="2">
    <location>
        <begin position="464"/>
        <end position="484"/>
    </location>
</feature>
<feature type="compositionally biased region" description="Low complexity" evidence="2">
    <location>
        <begin position="320"/>
        <end position="333"/>
    </location>
</feature>
<feature type="non-terminal residue" evidence="3">
    <location>
        <position position="1"/>
    </location>
</feature>
<reference evidence="3" key="1">
    <citation type="submission" date="2015-12" db="EMBL/GenBank/DDBJ databases">
        <title>De novo transcriptome assembly of four potential Pierce s Disease insect vectors from Arizona vineyards.</title>
        <authorList>
            <person name="Tassone E.E."/>
        </authorList>
    </citation>
    <scope>NUCLEOTIDE SEQUENCE</scope>
</reference>
<feature type="compositionally biased region" description="Polar residues" evidence="2">
    <location>
        <begin position="517"/>
        <end position="528"/>
    </location>
</feature>
<feature type="compositionally biased region" description="Basic and acidic residues" evidence="2">
    <location>
        <begin position="1"/>
        <end position="48"/>
    </location>
</feature>
<feature type="compositionally biased region" description="Basic and acidic residues" evidence="2">
    <location>
        <begin position="165"/>
        <end position="185"/>
    </location>
</feature>
<name>A0A1B6ED74_9HEMI</name>
<accession>A0A1B6ED74</accession>
<feature type="compositionally biased region" description="Polar residues" evidence="2">
    <location>
        <begin position="382"/>
        <end position="401"/>
    </location>
</feature>
<feature type="compositionally biased region" description="Polar residues" evidence="2">
    <location>
        <begin position="536"/>
        <end position="554"/>
    </location>
</feature>
<protein>
    <submittedName>
        <fullName evidence="3">Uncharacterized protein</fullName>
    </submittedName>
</protein>
<evidence type="ECO:0000256" key="1">
    <source>
        <dbReference type="ARBA" id="ARBA00008738"/>
    </source>
</evidence>